<dbReference type="InterPro" id="IPR037673">
    <property type="entry name" value="MSC/AndL"/>
</dbReference>
<protein>
    <submittedName>
        <fullName evidence="6">Large conductance mechanosensitive channel protein MscL</fullName>
    </submittedName>
</protein>
<dbReference type="AlphaFoldDB" id="A0A2M6WEF9"/>
<dbReference type="Proteomes" id="UP000228809">
    <property type="component" value="Unassembled WGS sequence"/>
</dbReference>
<dbReference type="PANTHER" id="PTHR30266">
    <property type="entry name" value="MECHANOSENSITIVE CHANNEL MSCL"/>
    <property type="match status" value="1"/>
</dbReference>
<comment type="subcellular location">
    <subcellularLocation>
        <location evidence="1">Membrane</location>
        <topology evidence="1">Multi-pass membrane protein</topology>
    </subcellularLocation>
</comment>
<evidence type="ECO:0000256" key="1">
    <source>
        <dbReference type="ARBA" id="ARBA00004141"/>
    </source>
</evidence>
<dbReference type="PANTHER" id="PTHR30266:SF2">
    <property type="entry name" value="LARGE-CONDUCTANCE MECHANOSENSITIVE CHANNEL"/>
    <property type="match status" value="1"/>
</dbReference>
<evidence type="ECO:0000256" key="3">
    <source>
        <dbReference type="ARBA" id="ARBA00022989"/>
    </source>
</evidence>
<proteinExistence type="predicted"/>
<dbReference type="EMBL" id="PFBJ01000008">
    <property type="protein sequence ID" value="PIT91172.1"/>
    <property type="molecule type" value="Genomic_DNA"/>
</dbReference>
<feature type="transmembrane region" description="Helical" evidence="5">
    <location>
        <begin position="64"/>
        <end position="87"/>
    </location>
</feature>
<dbReference type="InterPro" id="IPR036019">
    <property type="entry name" value="MscL_channel"/>
</dbReference>
<dbReference type="GO" id="GO:0016020">
    <property type="term" value="C:membrane"/>
    <property type="evidence" value="ECO:0007669"/>
    <property type="project" value="UniProtKB-SubCell"/>
</dbReference>
<comment type="caution">
    <text evidence="6">The sequence shown here is derived from an EMBL/GenBank/DDBJ whole genome shotgun (WGS) entry which is preliminary data.</text>
</comment>
<gene>
    <name evidence="6" type="ORF">COU17_01875</name>
</gene>
<dbReference type="Gene3D" id="1.10.1200.120">
    <property type="entry name" value="Large-conductance mechanosensitive channel, MscL, domain 1"/>
    <property type="match status" value="1"/>
</dbReference>
<evidence type="ECO:0000256" key="5">
    <source>
        <dbReference type="SAM" id="Phobius"/>
    </source>
</evidence>
<evidence type="ECO:0000256" key="4">
    <source>
        <dbReference type="ARBA" id="ARBA00023136"/>
    </source>
</evidence>
<reference evidence="7" key="1">
    <citation type="submission" date="2017-09" db="EMBL/GenBank/DDBJ databases">
        <title>Depth-based differentiation of microbial function through sediment-hosted aquifers and enrichment of novel symbionts in the deep terrestrial subsurface.</title>
        <authorList>
            <person name="Probst A.J."/>
            <person name="Ladd B."/>
            <person name="Jarett J.K."/>
            <person name="Geller-Mcgrath D.E."/>
            <person name="Sieber C.M.K."/>
            <person name="Emerson J.B."/>
            <person name="Anantharaman K."/>
            <person name="Thomas B.C."/>
            <person name="Malmstrom R."/>
            <person name="Stieglmeier M."/>
            <person name="Klingl A."/>
            <person name="Woyke T."/>
            <person name="Ryan C.M."/>
            <person name="Banfield J.F."/>
        </authorList>
    </citation>
    <scope>NUCLEOTIDE SEQUENCE [LARGE SCALE GENOMIC DNA]</scope>
</reference>
<organism evidence="6 7">
    <name type="scientific">Candidatus Kaiserbacteria bacterium CG10_big_fil_rev_8_21_14_0_10_49_17</name>
    <dbReference type="NCBI Taxonomy" id="1974609"/>
    <lineage>
        <taxon>Bacteria</taxon>
        <taxon>Candidatus Kaiseribacteriota</taxon>
    </lineage>
</organism>
<evidence type="ECO:0000256" key="2">
    <source>
        <dbReference type="ARBA" id="ARBA00022692"/>
    </source>
</evidence>
<feature type="transmembrane region" description="Helical" evidence="5">
    <location>
        <begin position="16"/>
        <end position="38"/>
    </location>
</feature>
<evidence type="ECO:0000313" key="7">
    <source>
        <dbReference type="Proteomes" id="UP000228809"/>
    </source>
</evidence>
<sequence length="100" mass="10518">MKEKLQGFITFIREQGVIGLAIGFILGGAVSAVVGSLVKDVINPLIGLAFGSVDSLSTFTLGPIHYGSFIAAIVDFIVIAAVVYFIFRGLGIDTLDKKKG</sequence>
<dbReference type="Pfam" id="PF01741">
    <property type="entry name" value="MscL"/>
    <property type="match status" value="1"/>
</dbReference>
<dbReference type="GO" id="GO:0008381">
    <property type="term" value="F:mechanosensitive monoatomic ion channel activity"/>
    <property type="evidence" value="ECO:0007669"/>
    <property type="project" value="TreeGrafter"/>
</dbReference>
<keyword evidence="2 5" id="KW-0812">Transmembrane</keyword>
<dbReference type="SUPFAM" id="SSF81330">
    <property type="entry name" value="Gated mechanosensitive channel"/>
    <property type="match status" value="1"/>
</dbReference>
<name>A0A2M6WEF9_9BACT</name>
<accession>A0A2M6WEF9</accession>
<keyword evidence="3 5" id="KW-1133">Transmembrane helix</keyword>
<keyword evidence="4 5" id="KW-0472">Membrane</keyword>
<evidence type="ECO:0000313" key="6">
    <source>
        <dbReference type="EMBL" id="PIT91172.1"/>
    </source>
</evidence>